<dbReference type="PANTHER" id="PTHR43002">
    <property type="entry name" value="GLYCOGEN DEBRANCHING ENZYME"/>
    <property type="match status" value="1"/>
</dbReference>
<dbReference type="CDD" id="cd12962">
    <property type="entry name" value="X25_BaPul_like"/>
    <property type="match status" value="3"/>
</dbReference>
<feature type="region of interest" description="Disordered" evidence="2">
    <location>
        <begin position="1931"/>
        <end position="1955"/>
    </location>
</feature>
<keyword evidence="6" id="KW-1185">Reference proteome</keyword>
<organism evidence="5 6">
    <name type="scientific">Tessaracoccus lubricantis</name>
    <dbReference type="NCBI Taxonomy" id="545543"/>
    <lineage>
        <taxon>Bacteria</taxon>
        <taxon>Bacillati</taxon>
        <taxon>Actinomycetota</taxon>
        <taxon>Actinomycetes</taxon>
        <taxon>Propionibacteriales</taxon>
        <taxon>Propionibacteriaceae</taxon>
        <taxon>Tessaracoccus</taxon>
    </lineage>
</organism>
<dbReference type="Pfam" id="PF02922">
    <property type="entry name" value="CBM_48"/>
    <property type="match status" value="1"/>
</dbReference>
<proteinExistence type="inferred from homology"/>
<evidence type="ECO:0000313" key="5">
    <source>
        <dbReference type="EMBL" id="GAA4889783.1"/>
    </source>
</evidence>
<dbReference type="InterPro" id="IPR040671">
    <property type="entry name" value="Pullulanase_N2"/>
</dbReference>
<dbReference type="Pfam" id="PF22058">
    <property type="entry name" value="X25_BaPul_like"/>
    <property type="match status" value="3"/>
</dbReference>
<dbReference type="CDD" id="cd11339">
    <property type="entry name" value="AmyAc_bac_CMD_like_2"/>
    <property type="match status" value="1"/>
</dbReference>
<dbReference type="InterPro" id="IPR013780">
    <property type="entry name" value="Glyco_hydro_b"/>
</dbReference>
<dbReference type="Gene3D" id="2.60.40.1130">
    <property type="entry name" value="Rab geranylgeranyltransferase alpha-subunit, insert domain"/>
    <property type="match status" value="1"/>
</dbReference>
<feature type="domain" description="Glycosyl hydrolase family 13 catalytic" evidence="4">
    <location>
        <begin position="162"/>
        <end position="632"/>
    </location>
</feature>
<sequence length="2101" mass="224110">MSRPSSARWLSGLATTAMLATAGVVTAVTPPSPATAATTAVTFVGSLQSELGCPGDWQPECATTGLTDADGDGLWTGTFTVPAGEWAFKIAINNTWDESYGLNGGDYPLRLAVDTEVEVSFEDRTNKVTLAVADLPGGYQASDDALAAAPFRDPGAGNTFYFVMTDRFDNGDPANDACIATGHAGADGVLPVDCTGTDRLVTGFDPTDKAFFNGGDIQGLRDRLDYIDGLGMSAIWLTPSFVNRPVQGTGDNASAGYHGYWITDFTQIDPHLGTNAELAAFIDEAHAKGIKVYFDIIANHTADVIHYAGLEGTNPPYVTKAASPYKDINGAEFDPAAYAPGTQAMPLMHPDTRSFPYDPEVPAGMEDVKYPAWLNDPTLYHNRGFDPAWPAGEAARYMDFGDLDDLMTENQIVVDGMIDIYQAWTDLGIDGFRIDTAKHVDFVFWQEFTAAIEAHAQDDFFMFGEVYDADARLLSPYVRNTDMNSVLDFAYQSSALGYAKGFTAQGLSGLFAADDYYTTAGSSSSSLPTFLGNHDMGRIGHLLGDTADRQQRAELAHELMFLTRGQPVVYYGDEQGFVGDGGDKDARESMFASQVPSYLDNELVDGSPAGTGPHFDTNGLLYADIAALSALRLAHPALATGAQVELYAESGPGVYAFSRVERTEKVEYLVAVNNATTAQTVDLTPLSAGSFSPLHGTTTAVQAVDGVLTVTVPALSAVVYRADGTVAPAGEAQAITVSSGVPADGLTPVTADVADSRWAETSFAYRVHGSADYTPLGTAETDQPRVFADFGALVAGTVVEVRAVSTDASGARVAASATVVVGTDLGAPVPEASPIDWTTAVTVPGNHNSAMGCTGDWQPNCEQALLTLDEASGLYVGTFTLPAGSYEYKVAVGGSWDVNYGQGGVPNGANSPYTLTETTEVTFFYDPVSHLFFNTAQSPIVTLPGSYTSEIGCPGDWQPECLATLMFPNGDGTYSFSTTAIPAGSWEVKVAHGMSWTENYGVGGNRDGANYTFTTAANKLVAFTYDIDTHLLEISVEDPPLAGTGQLLGHWIDQRTIAWPANLAPGDRSTRTWELWTDADGGLALVDGAVTSTAGVAPAKLGDLTLDTAGLTQAQLEGRRHLTGFLALTLDADRAAVEAALKGDLVVVQRNADGVAEVFTGLQVPGVLDDLYAAAARTGDLGVTFTAGAPSLRLWAPTATDVDLLLFADSTGSGEPTRIPMARQGDGTWAVTGQVAWRNRAYLYDVGVFVPTTDALERNVVTDPYSVGLTLNSTHSVLVDLDDPAWAPEVWTANEAPVIDQFVDRTIYELHIRDFSISDETVPEELRGTYEAFALEDSDGVAALTELAEAGMNTVHLLPSFDIATIEEDRSLQAAPVIPDAGPASTEQQAAVTAVGDQDAFNWGYDPYHYSTPEGSYASDANQNGGKRTSAFREMVGGLHRMGLQVVLDEVYNHTAQSGQSDKSVLDKVVPGYYHRLSLTGAVETSTCCQNVATEHAMAEQLMVDSVVTWARDYGVDGFRFDLMGHHSRANMEAVRAALDELTVEADGVDGAGMYLYGEGWNFGEVANNARFVQATQGQLDGTHIGAFNDRLRDAVHGGGPFDGNKSEFQGFGTGLYTDPNGVSTRTADEQRADLLHRQDLIRLGMAGNLADYSFETSAGTVQKGSELDYNGAPAGYATQPDESVNYVDAHDNETLFDLGVWKLPADSTMDTRVRMNTLSLATVALGQSPSFWHGGTDLLRSKSMDRDSYNSGDHFNALDWSMQSNNFGVGLPPAEKNAEKWDAMRPLLEDPANLPSPDDIATSRARALELLRLRSTYPLLTLGSAEAISEKVSFPNAGAGQTPGLILMRIDDTVGADVDAEVDGLLVAFNATPEAITEQVDGMAGVDLALSPVLTDGPDADPVLAGTNWVASSGTLTIPARSAVVLVAEQEQGPTKPTPPVTAPPTTKPPVTPPGPPAFVRTAPYTLPGLHLGLGGRDWNTTCEKYSQTERCRTEIWATVVVLEDGKYVRRTGWAFNNLTYLPFMTREAWKGNPLAVTNEWTATDGRKWRTECDTAATGRGGCRSYAWVTVHRAVPAEKGGGYLVSQGNEWVFNNIVMFR</sequence>
<dbReference type="SUPFAM" id="SSF81296">
    <property type="entry name" value="E set domains"/>
    <property type="match status" value="2"/>
</dbReference>
<dbReference type="InterPro" id="IPR024561">
    <property type="entry name" value="Pullul_strch_C"/>
</dbReference>
<dbReference type="InterPro" id="IPR013783">
    <property type="entry name" value="Ig-like_fold"/>
</dbReference>
<feature type="chain" id="PRO_5045710599" description="Glycosyl hydrolase family 13 catalytic domain-containing protein" evidence="3">
    <location>
        <begin position="37"/>
        <end position="2101"/>
    </location>
</feature>
<dbReference type="SMART" id="SM00642">
    <property type="entry name" value="Aamy"/>
    <property type="match status" value="1"/>
</dbReference>
<reference evidence="6" key="1">
    <citation type="journal article" date="2019" name="Int. J. Syst. Evol. Microbiol.">
        <title>The Global Catalogue of Microorganisms (GCM) 10K type strain sequencing project: providing services to taxonomists for standard genome sequencing and annotation.</title>
        <authorList>
            <consortium name="The Broad Institute Genomics Platform"/>
            <consortium name="The Broad Institute Genome Sequencing Center for Infectious Disease"/>
            <person name="Wu L."/>
            <person name="Ma J."/>
        </authorList>
    </citation>
    <scope>NUCLEOTIDE SEQUENCE [LARGE SCALE GENOMIC DNA]</scope>
    <source>
        <strain evidence="6">JCM 19125</strain>
    </source>
</reference>
<dbReference type="Gene3D" id="2.60.40.1180">
    <property type="entry name" value="Golgi alpha-mannosidase II"/>
    <property type="match status" value="2"/>
</dbReference>
<comment type="similarity">
    <text evidence="1">Belongs to the glycosyl hydrolase 13 family.</text>
</comment>
<evidence type="ECO:0000256" key="1">
    <source>
        <dbReference type="ARBA" id="ARBA00008061"/>
    </source>
</evidence>
<name>A0ABP9EYU8_9ACTN</name>
<accession>A0ABP9EYU8</accession>
<dbReference type="EMBL" id="BAABLV010000005">
    <property type="protein sequence ID" value="GAA4889783.1"/>
    <property type="molecule type" value="Genomic_DNA"/>
</dbReference>
<dbReference type="InterPro" id="IPR006047">
    <property type="entry name" value="GH13_cat_dom"/>
</dbReference>
<dbReference type="NCBIfam" id="TIGR02103">
    <property type="entry name" value="pullul_strch"/>
    <property type="match status" value="1"/>
</dbReference>
<dbReference type="CDD" id="cd02860">
    <property type="entry name" value="E_set_Pullulanase"/>
    <property type="match status" value="1"/>
</dbReference>
<dbReference type="Gene3D" id="3.20.20.80">
    <property type="entry name" value="Glycosidases"/>
    <property type="match status" value="2"/>
</dbReference>
<evidence type="ECO:0000256" key="2">
    <source>
        <dbReference type="SAM" id="MobiDB-lite"/>
    </source>
</evidence>
<dbReference type="InterPro" id="IPR011839">
    <property type="entry name" value="Pullul_strch"/>
</dbReference>
<evidence type="ECO:0000256" key="3">
    <source>
        <dbReference type="SAM" id="SignalP"/>
    </source>
</evidence>
<dbReference type="InterPro" id="IPR004193">
    <property type="entry name" value="Glyco_hydro_13_N"/>
</dbReference>
<evidence type="ECO:0000313" key="6">
    <source>
        <dbReference type="Proteomes" id="UP001501521"/>
    </source>
</evidence>
<dbReference type="RefSeq" id="WP_345577863.1">
    <property type="nucleotide sequence ID" value="NZ_BAABLV010000005.1"/>
</dbReference>
<feature type="signal peptide" evidence="3">
    <location>
        <begin position="1"/>
        <end position="36"/>
    </location>
</feature>
<dbReference type="SUPFAM" id="SSF51011">
    <property type="entry name" value="Glycosyl hydrolase domain"/>
    <property type="match status" value="2"/>
</dbReference>
<dbReference type="Pfam" id="PF00128">
    <property type="entry name" value="Alpha-amylase"/>
    <property type="match status" value="1"/>
</dbReference>
<dbReference type="Pfam" id="PF11852">
    <property type="entry name" value="Pullul_strch_C"/>
    <property type="match status" value="1"/>
</dbReference>
<dbReference type="Gene3D" id="2.60.40.10">
    <property type="entry name" value="Immunoglobulins"/>
    <property type="match status" value="4"/>
</dbReference>
<dbReference type="InterPro" id="IPR014756">
    <property type="entry name" value="Ig_E-set"/>
</dbReference>
<keyword evidence="3" id="KW-0732">Signal</keyword>
<gene>
    <name evidence="5" type="ORF">GCM10025789_02780</name>
</gene>
<feature type="compositionally biased region" description="Pro residues" evidence="2">
    <location>
        <begin position="1937"/>
        <end position="1955"/>
    </location>
</feature>
<dbReference type="Proteomes" id="UP001501521">
    <property type="component" value="Unassembled WGS sequence"/>
</dbReference>
<dbReference type="SUPFAM" id="SSF51445">
    <property type="entry name" value="(Trans)glycosidases"/>
    <property type="match status" value="2"/>
</dbReference>
<evidence type="ECO:0000259" key="4">
    <source>
        <dbReference type="SMART" id="SM00642"/>
    </source>
</evidence>
<dbReference type="Pfam" id="PF17967">
    <property type="entry name" value="Pullulanase_N2"/>
    <property type="match status" value="1"/>
</dbReference>
<dbReference type="InterPro" id="IPR017853">
    <property type="entry name" value="GH"/>
</dbReference>
<dbReference type="InterPro" id="IPR054409">
    <property type="entry name" value="X25_BaPul-like"/>
</dbReference>
<comment type="caution">
    <text evidence="5">The sequence shown here is derived from an EMBL/GenBank/DDBJ whole genome shotgun (WGS) entry which is preliminary data.</text>
</comment>
<dbReference type="CDD" id="cd11341">
    <property type="entry name" value="AmyAc_Pullulanase_LD-like"/>
    <property type="match status" value="1"/>
</dbReference>
<protein>
    <recommendedName>
        <fullName evidence="4">Glycosyl hydrolase family 13 catalytic domain-containing protein</fullName>
    </recommendedName>
</protein>